<name>A0ABW1WVS9_9HYPH</name>
<evidence type="ECO:0000313" key="1">
    <source>
        <dbReference type="EMBL" id="MFC6392355.1"/>
    </source>
</evidence>
<comment type="caution">
    <text evidence="1">The sequence shown here is derived from an EMBL/GenBank/DDBJ whole genome shotgun (WGS) entry which is preliminary data.</text>
</comment>
<reference evidence="2" key="1">
    <citation type="journal article" date="2019" name="Int. J. Syst. Evol. Microbiol.">
        <title>The Global Catalogue of Microorganisms (GCM) 10K type strain sequencing project: providing services to taxonomists for standard genome sequencing and annotation.</title>
        <authorList>
            <consortium name="The Broad Institute Genomics Platform"/>
            <consortium name="The Broad Institute Genome Sequencing Center for Infectious Disease"/>
            <person name="Wu L."/>
            <person name="Ma J."/>
        </authorList>
    </citation>
    <scope>NUCLEOTIDE SEQUENCE [LARGE SCALE GENOMIC DNA]</scope>
    <source>
        <strain evidence="2">CCUG 36916</strain>
    </source>
</reference>
<protein>
    <submittedName>
        <fullName evidence="1">Uncharacterized protein</fullName>
    </submittedName>
</protein>
<keyword evidence="2" id="KW-1185">Reference proteome</keyword>
<gene>
    <name evidence="1" type="ORF">ACFQDP_23925</name>
</gene>
<organism evidence="1 2">
    <name type="scientific">Methylorubrum zatmanii</name>
    <dbReference type="NCBI Taxonomy" id="29429"/>
    <lineage>
        <taxon>Bacteria</taxon>
        <taxon>Pseudomonadati</taxon>
        <taxon>Pseudomonadota</taxon>
        <taxon>Alphaproteobacteria</taxon>
        <taxon>Hyphomicrobiales</taxon>
        <taxon>Methylobacteriaceae</taxon>
        <taxon>Methylorubrum</taxon>
    </lineage>
</organism>
<accession>A0ABW1WVS9</accession>
<sequence length="74" mass="8450">MDHNPRYRRESVRIQRTKRPESVGDVVESVLDLYPVAGLHRIMKIPTPLAEAVWTTFAKEKPGGLRPPGFSHAW</sequence>
<dbReference type="Proteomes" id="UP001596237">
    <property type="component" value="Unassembled WGS sequence"/>
</dbReference>
<dbReference type="RefSeq" id="WP_192285611.1">
    <property type="nucleotide sequence ID" value="NZ_JBHSTT010000096.1"/>
</dbReference>
<dbReference type="EMBL" id="JBHSTT010000096">
    <property type="protein sequence ID" value="MFC6392355.1"/>
    <property type="molecule type" value="Genomic_DNA"/>
</dbReference>
<evidence type="ECO:0000313" key="2">
    <source>
        <dbReference type="Proteomes" id="UP001596237"/>
    </source>
</evidence>
<proteinExistence type="predicted"/>